<name>A0A9N7QAR9_9BACT</name>
<reference evidence="1" key="2">
    <citation type="submission" date="2022-05" db="EMBL/GenBank/DDBJ databases">
        <authorList>
            <person name="Li J."/>
            <person name="Tonouchi A."/>
        </authorList>
    </citation>
    <scope>NUCLEOTIDE SEQUENCE</scope>
    <source>
        <strain evidence="1">AX-7</strain>
    </source>
</reference>
<organism evidence="1 3">
    <name type="scientific">Capsulimonas corticalis</name>
    <dbReference type="NCBI Taxonomy" id="2219043"/>
    <lineage>
        <taxon>Bacteria</taxon>
        <taxon>Bacillati</taxon>
        <taxon>Armatimonadota</taxon>
        <taxon>Armatimonadia</taxon>
        <taxon>Capsulimonadales</taxon>
        <taxon>Capsulimonadaceae</taxon>
        <taxon>Capsulimonas</taxon>
    </lineage>
</organism>
<keyword evidence="3" id="KW-1185">Reference proteome</keyword>
<evidence type="ECO:0000313" key="1">
    <source>
        <dbReference type="EMBL" id="BDI30575.1"/>
    </source>
</evidence>
<accession>A0A9N7QAR9</accession>
<dbReference type="Proteomes" id="UP000287394">
    <property type="component" value="Chromosome"/>
</dbReference>
<evidence type="ECO:0000313" key="3">
    <source>
        <dbReference type="Proteomes" id="UP000287394"/>
    </source>
</evidence>
<dbReference type="AlphaFoldDB" id="A0A9N7QAR9"/>
<dbReference type="KEGG" id="ccot:CCAX7_26260"/>
<gene>
    <name evidence="1" type="ORF">CCAX7_26260</name>
    <name evidence="2" type="ORF">CCAX7_60070</name>
</gene>
<sequence>MVKKDACEIFVLQNLTRACNGVGFDHIHFNSVHMGGLSQRIYDGMAILSIVVYNKDSMAFMHINTDFLRLA</sequence>
<evidence type="ECO:0000313" key="2">
    <source>
        <dbReference type="EMBL" id="BDI33956.1"/>
    </source>
</evidence>
<reference evidence="1 3" key="1">
    <citation type="journal article" date="2019" name="Int. J. Syst. Evol. Microbiol.">
        <title>Capsulimonas corticalis gen. nov., sp. nov., an aerobic capsulated bacterium, of a novel bacterial order, Capsulimonadales ord. nov., of the class Armatimonadia of the phylum Armatimonadetes.</title>
        <authorList>
            <person name="Li J."/>
            <person name="Kudo C."/>
            <person name="Tonouchi A."/>
        </authorList>
    </citation>
    <scope>NUCLEOTIDE SEQUENCE [LARGE SCALE GENOMIC DNA]</scope>
    <source>
        <strain evidence="1 3">AX-7</strain>
    </source>
</reference>
<dbReference type="EMBL" id="AP025739">
    <property type="protein sequence ID" value="BDI30575.1"/>
    <property type="molecule type" value="Genomic_DNA"/>
</dbReference>
<proteinExistence type="predicted"/>
<protein>
    <submittedName>
        <fullName evidence="1">Uncharacterized protein</fullName>
    </submittedName>
</protein>
<dbReference type="KEGG" id="ccot:CCAX7_60070"/>
<dbReference type="EMBL" id="AP025739">
    <property type="protein sequence ID" value="BDI33956.1"/>
    <property type="molecule type" value="Genomic_DNA"/>
</dbReference>